<sequence length="97" mass="10958">MDTAAPMEIVVNELVSNALKYAFPAGEKGEGENGEGEDGERENGEGKDGERENGEKEDGEREDEEIHISLFASEYSNRENEARSLQKRRRLSVYFLF</sequence>
<dbReference type="EMBL" id="CP009528">
    <property type="protein sequence ID" value="AKB54373.1"/>
    <property type="molecule type" value="Genomic_DNA"/>
</dbReference>
<dbReference type="KEGG" id="mby:MSBRM_1375"/>
<evidence type="ECO:0000256" key="1">
    <source>
        <dbReference type="SAM" id="MobiDB-lite"/>
    </source>
</evidence>
<feature type="region of interest" description="Disordered" evidence="1">
    <location>
        <begin position="24"/>
        <end position="65"/>
    </location>
</feature>
<dbReference type="AlphaFoldDB" id="A0A0E3QUQ8"/>
<dbReference type="PATRIC" id="fig|1434108.4.peg.1706"/>
<gene>
    <name evidence="2" type="ORF">MSBRM_1375</name>
</gene>
<dbReference type="Proteomes" id="UP000033033">
    <property type="component" value="Chromosome"/>
</dbReference>
<accession>A0A0E3QUQ8</accession>
<dbReference type="GeneID" id="24844615"/>
<dbReference type="RefSeq" id="WP_048155217.1">
    <property type="nucleotide sequence ID" value="NZ_CP009528.1"/>
</dbReference>
<evidence type="ECO:0000313" key="3">
    <source>
        <dbReference type="Proteomes" id="UP000033033"/>
    </source>
</evidence>
<name>A0A0E3QUQ8_METBA</name>
<proteinExistence type="predicted"/>
<keyword evidence="3" id="KW-1185">Reference proteome</keyword>
<evidence type="ECO:0008006" key="4">
    <source>
        <dbReference type="Google" id="ProtNLM"/>
    </source>
</evidence>
<dbReference type="HOGENOM" id="CLU_2340143_0_0_2"/>
<protein>
    <recommendedName>
        <fullName evidence="4">Sensory transduction histidine kinase</fullName>
    </recommendedName>
</protein>
<feature type="compositionally biased region" description="Basic and acidic residues" evidence="1">
    <location>
        <begin position="41"/>
        <end position="65"/>
    </location>
</feature>
<reference evidence="2 3" key="1">
    <citation type="submission" date="2014-07" db="EMBL/GenBank/DDBJ databases">
        <title>Methanogenic archaea and the global carbon cycle.</title>
        <authorList>
            <person name="Henriksen J.R."/>
            <person name="Luke J."/>
            <person name="Reinhart S."/>
            <person name="Benedict M.N."/>
            <person name="Youngblut N.D."/>
            <person name="Metcalf M.E."/>
            <person name="Whitaker R.J."/>
            <person name="Metcalf W.W."/>
        </authorList>
    </citation>
    <scope>NUCLEOTIDE SEQUENCE [LARGE SCALE GENOMIC DNA]</scope>
    <source>
        <strain evidence="2 3">MS</strain>
    </source>
</reference>
<organism evidence="2 3">
    <name type="scientific">Methanosarcina barkeri MS</name>
    <dbReference type="NCBI Taxonomy" id="1434108"/>
    <lineage>
        <taxon>Archaea</taxon>
        <taxon>Methanobacteriati</taxon>
        <taxon>Methanobacteriota</taxon>
        <taxon>Stenosarchaea group</taxon>
        <taxon>Methanomicrobia</taxon>
        <taxon>Methanosarcinales</taxon>
        <taxon>Methanosarcinaceae</taxon>
        <taxon>Methanosarcina</taxon>
    </lineage>
</organism>
<evidence type="ECO:0000313" key="2">
    <source>
        <dbReference type="EMBL" id="AKB54373.1"/>
    </source>
</evidence>